<dbReference type="SUPFAM" id="SSF58038">
    <property type="entry name" value="SNARE fusion complex"/>
    <property type="match status" value="1"/>
</dbReference>
<dbReference type="AlphaFoldDB" id="A0A7G3ZES4"/>
<dbReference type="GO" id="GO:0015031">
    <property type="term" value="P:protein transport"/>
    <property type="evidence" value="ECO:0007669"/>
    <property type="project" value="UniProtKB-KW"/>
</dbReference>
<dbReference type="KEGG" id="tgb:HG536_0C01780"/>
<keyword evidence="3" id="KW-1133">Transmembrane helix</keyword>
<organism evidence="5 6">
    <name type="scientific">Torulaspora globosa</name>
    <dbReference type="NCBI Taxonomy" id="48254"/>
    <lineage>
        <taxon>Eukaryota</taxon>
        <taxon>Fungi</taxon>
        <taxon>Dikarya</taxon>
        <taxon>Ascomycota</taxon>
        <taxon>Saccharomycotina</taxon>
        <taxon>Saccharomycetes</taxon>
        <taxon>Saccharomycetales</taxon>
        <taxon>Saccharomycetaceae</taxon>
        <taxon>Torulaspora</taxon>
    </lineage>
</organism>
<evidence type="ECO:0000256" key="3">
    <source>
        <dbReference type="SAM" id="Phobius"/>
    </source>
</evidence>
<dbReference type="OrthoDB" id="190375at2759"/>
<keyword evidence="3" id="KW-0472">Membrane</keyword>
<dbReference type="InterPro" id="IPR051097">
    <property type="entry name" value="Synaptobrevin-like_transport"/>
</dbReference>
<dbReference type="InterPro" id="IPR019005">
    <property type="entry name" value="Vacuolar_R-SNAR_Nyv1_longi_dom"/>
</dbReference>
<protein>
    <recommendedName>
        <fullName evidence="4">V-SNARE coiled-coil homology domain-containing protein</fullName>
    </recommendedName>
</protein>
<reference evidence="5 6" key="1">
    <citation type="submission" date="2020-06" db="EMBL/GenBank/DDBJ databases">
        <title>The yeast mating-type switching endonuclease HO is a domesticated member of an unorthodox homing genetic element family.</title>
        <authorList>
            <person name="Coughlan A.Y."/>
            <person name="Lombardi L."/>
            <person name="Braun-Galleani S."/>
            <person name="Martos A.R."/>
            <person name="Galeote V."/>
            <person name="Bigey F."/>
            <person name="Dequin S."/>
            <person name="Byrne K.P."/>
            <person name="Wolfe K.H."/>
        </authorList>
    </citation>
    <scope>NUCLEOTIDE SEQUENCE [LARGE SCALE GENOMIC DNA]</scope>
    <source>
        <strain evidence="5 6">CBS764</strain>
    </source>
</reference>
<dbReference type="InterPro" id="IPR042855">
    <property type="entry name" value="V_SNARE_CC"/>
</dbReference>
<proteinExistence type="predicted"/>
<dbReference type="PRINTS" id="PR00219">
    <property type="entry name" value="SYNAPTOBREVN"/>
</dbReference>
<keyword evidence="2" id="KW-0175">Coiled coil</keyword>
<feature type="transmembrane region" description="Helical" evidence="3">
    <location>
        <begin position="222"/>
        <end position="242"/>
    </location>
</feature>
<gene>
    <name evidence="5" type="ORF">HG536_0C01780</name>
</gene>
<feature type="domain" description="V-SNARE coiled-coil homology" evidence="4">
    <location>
        <begin position="157"/>
        <end position="217"/>
    </location>
</feature>
<evidence type="ECO:0000313" key="6">
    <source>
        <dbReference type="Proteomes" id="UP000515788"/>
    </source>
</evidence>
<dbReference type="EMBL" id="CP059248">
    <property type="protein sequence ID" value="QLL32010.1"/>
    <property type="molecule type" value="Genomic_DNA"/>
</dbReference>
<dbReference type="PROSITE" id="PS50892">
    <property type="entry name" value="V_SNARE"/>
    <property type="match status" value="1"/>
</dbReference>
<dbReference type="PANTHER" id="PTHR21136">
    <property type="entry name" value="SNARE PROTEINS"/>
    <property type="match status" value="1"/>
</dbReference>
<dbReference type="GeneID" id="59325147"/>
<dbReference type="InterPro" id="IPR001388">
    <property type="entry name" value="Synaptobrevin-like"/>
</dbReference>
<dbReference type="Proteomes" id="UP000515788">
    <property type="component" value="Chromosome 3"/>
</dbReference>
<dbReference type="PANTHER" id="PTHR21136:SF168">
    <property type="entry name" value="VESICLE-ASSOCIATED MEMBRANE PROTEIN 9"/>
    <property type="match status" value="1"/>
</dbReference>
<accession>A0A7G3ZES4</accession>
<keyword evidence="1" id="KW-0653">Protein transport</keyword>
<dbReference type="GO" id="GO:0016020">
    <property type="term" value="C:membrane"/>
    <property type="evidence" value="ECO:0007669"/>
    <property type="project" value="InterPro"/>
</dbReference>
<evidence type="ECO:0000259" key="4">
    <source>
        <dbReference type="PROSITE" id="PS50892"/>
    </source>
</evidence>
<dbReference type="GO" id="GO:0016192">
    <property type="term" value="P:vesicle-mediated transport"/>
    <property type="evidence" value="ECO:0007669"/>
    <property type="project" value="InterPro"/>
</dbReference>
<dbReference type="InterPro" id="IPR038426">
    <property type="entry name" value="Nyv1_longin_sf"/>
</dbReference>
<keyword evidence="6" id="KW-1185">Reference proteome</keyword>
<dbReference type="CDD" id="cd15843">
    <property type="entry name" value="R-SNARE"/>
    <property type="match status" value="1"/>
</dbReference>
<dbReference type="Pfam" id="PF00957">
    <property type="entry name" value="Synaptobrevin"/>
    <property type="match status" value="1"/>
</dbReference>
<name>A0A7G3ZES4_9SACH</name>
<keyword evidence="3" id="KW-0812">Transmembrane</keyword>
<evidence type="ECO:0000256" key="1">
    <source>
        <dbReference type="ARBA" id="ARBA00022927"/>
    </source>
</evidence>
<dbReference type="Gene3D" id="3.30.450.230">
    <property type="entry name" value="Vacuolar R-SNARE Nyv1, longin domain"/>
    <property type="match status" value="1"/>
</dbReference>
<evidence type="ECO:0000313" key="5">
    <source>
        <dbReference type="EMBL" id="QLL32010.1"/>
    </source>
</evidence>
<evidence type="ECO:0000256" key="2">
    <source>
        <dbReference type="PROSITE-ProRule" id="PRU00290"/>
    </source>
</evidence>
<dbReference type="Gene3D" id="1.20.5.110">
    <property type="match status" value="1"/>
</dbReference>
<keyword evidence="1" id="KW-0813">Transport</keyword>
<dbReference type="Pfam" id="PF09426">
    <property type="entry name" value="Nyv1_longin"/>
    <property type="match status" value="1"/>
</dbReference>
<dbReference type="RefSeq" id="XP_037138685.1">
    <property type="nucleotide sequence ID" value="XM_037282790.1"/>
</dbReference>
<sequence length="245" mass="27724">MPIQRFNVSYVEVIEGGATVASCYQALEHGEGSSKYGSVGDSVATPDLFHKLTIDLVVPKVVPVEGNKVTKVSLPLIDGYDCYYTTTHSPSDENYRAFVCFTRTVIPKILPIRLLSDLKAQSREINNDDELSLKVGEILDSFHEELRSYSSENGTESADAAESDLQDIVQVMNDNIDKFLQRQERISLLVDKTSQLNNSSHSFKRKANRIKQRMWWHRMKNITLLVFAVILFISAILFPLLLRKP</sequence>